<dbReference type="Proteomes" id="UP000499080">
    <property type="component" value="Unassembled WGS sequence"/>
</dbReference>
<accession>A0A4Y2MGN1</accession>
<keyword evidence="2" id="KW-1185">Reference proteome</keyword>
<evidence type="ECO:0000313" key="1">
    <source>
        <dbReference type="EMBL" id="GBN26265.1"/>
    </source>
</evidence>
<dbReference type="EMBL" id="BGPR01007360">
    <property type="protein sequence ID" value="GBN26265.1"/>
    <property type="molecule type" value="Genomic_DNA"/>
</dbReference>
<dbReference type="AlphaFoldDB" id="A0A4Y2MGN1"/>
<reference evidence="1 2" key="1">
    <citation type="journal article" date="2019" name="Sci. Rep.">
        <title>Orb-weaving spider Araneus ventricosus genome elucidates the spidroin gene catalogue.</title>
        <authorList>
            <person name="Kono N."/>
            <person name="Nakamura H."/>
            <person name="Ohtoshi R."/>
            <person name="Moran D.A.P."/>
            <person name="Shinohara A."/>
            <person name="Yoshida Y."/>
            <person name="Fujiwara M."/>
            <person name="Mori M."/>
            <person name="Tomita M."/>
            <person name="Arakawa K."/>
        </authorList>
    </citation>
    <scope>NUCLEOTIDE SEQUENCE [LARGE SCALE GENOMIC DNA]</scope>
</reference>
<gene>
    <name evidence="1" type="ORF">AVEN_108191_1</name>
</gene>
<name>A0A4Y2MGN1_ARAVE</name>
<comment type="caution">
    <text evidence="1">The sequence shown here is derived from an EMBL/GenBank/DDBJ whole genome shotgun (WGS) entry which is preliminary data.</text>
</comment>
<organism evidence="1 2">
    <name type="scientific">Araneus ventricosus</name>
    <name type="common">Orbweaver spider</name>
    <name type="synonym">Epeira ventricosa</name>
    <dbReference type="NCBI Taxonomy" id="182803"/>
    <lineage>
        <taxon>Eukaryota</taxon>
        <taxon>Metazoa</taxon>
        <taxon>Ecdysozoa</taxon>
        <taxon>Arthropoda</taxon>
        <taxon>Chelicerata</taxon>
        <taxon>Arachnida</taxon>
        <taxon>Araneae</taxon>
        <taxon>Araneomorphae</taxon>
        <taxon>Entelegynae</taxon>
        <taxon>Araneoidea</taxon>
        <taxon>Araneidae</taxon>
        <taxon>Araneus</taxon>
    </lineage>
</organism>
<protein>
    <submittedName>
        <fullName evidence="1">Uncharacterized protein</fullName>
    </submittedName>
</protein>
<proteinExistence type="predicted"/>
<evidence type="ECO:0000313" key="2">
    <source>
        <dbReference type="Proteomes" id="UP000499080"/>
    </source>
</evidence>
<sequence length="120" mass="14601">MKIRGFVTKYRLPRWHNLNFEVVAMKLRGFKMIVVYIKFVYTKLQPGYKHRLALIRAYEEGDTPAWTKANNVDRMKRRSREKSLSPAYNTRQREVPFIPNYIEFYFKFFIFFPQSCCMPE</sequence>